<dbReference type="EMBL" id="CP002588">
    <property type="protein sequence ID" value="AEA47717.1"/>
    <property type="molecule type" value="Genomic_DNA"/>
</dbReference>
<dbReference type="AlphaFoldDB" id="F2KQI4"/>
<proteinExistence type="predicted"/>
<sequence length="70" mass="7658">MYIMAEAGDEIEIDCPKCGSRQKAIVLSKVEKGQRAVMEVKCTKCNVVGRIIKIGELGVEIMDFPPDEGS</sequence>
<evidence type="ECO:0000313" key="2">
    <source>
        <dbReference type="Proteomes" id="UP000008136"/>
    </source>
</evidence>
<reference evidence="1 2" key="1">
    <citation type="submission" date="2011-03" db="EMBL/GenBank/DDBJ databases">
        <title>The complete genome of Archaeoglobus veneficus SNP6.</title>
        <authorList>
            <consortium name="US DOE Joint Genome Institute (JGI-PGF)"/>
            <person name="Lucas S."/>
            <person name="Copeland A."/>
            <person name="Lapidus A."/>
            <person name="Bruce D."/>
            <person name="Goodwin L."/>
            <person name="Pitluck S."/>
            <person name="Kyrpides N."/>
            <person name="Mavromatis K."/>
            <person name="Pagani I."/>
            <person name="Ivanova N."/>
            <person name="Mikhailova N."/>
            <person name="Lu M."/>
            <person name="Detter J.C."/>
            <person name="Tapia R."/>
            <person name="Han C."/>
            <person name="Land M."/>
            <person name="Hauser L."/>
            <person name="Markowitz V."/>
            <person name="Cheng J.-F."/>
            <person name="Hugenholtz P."/>
            <person name="Woyke T."/>
            <person name="Wu D."/>
            <person name="Spring S."/>
            <person name="Brambilla E."/>
            <person name="Klenk H.-P."/>
            <person name="Eisen J.A."/>
        </authorList>
    </citation>
    <scope>NUCLEOTIDE SEQUENCE [LARGE SCALE GENOMIC DNA]</scope>
    <source>
        <strain>SNP6</strain>
    </source>
</reference>
<gene>
    <name evidence="1" type="ordered locus">Arcve_1718</name>
</gene>
<accession>F2KQI4</accession>
<name>F2KQI4_ARCVS</name>
<evidence type="ECO:0000313" key="1">
    <source>
        <dbReference type="EMBL" id="AEA47717.1"/>
    </source>
</evidence>
<keyword evidence="2" id="KW-1185">Reference proteome</keyword>
<protein>
    <submittedName>
        <fullName evidence="1">Uncharacterized protein</fullName>
    </submittedName>
</protein>
<organism evidence="1 2">
    <name type="scientific">Archaeoglobus veneficus (strain DSM 11195 / SNP6)</name>
    <dbReference type="NCBI Taxonomy" id="693661"/>
    <lineage>
        <taxon>Archaea</taxon>
        <taxon>Methanobacteriati</taxon>
        <taxon>Methanobacteriota</taxon>
        <taxon>Archaeoglobi</taxon>
        <taxon>Archaeoglobales</taxon>
        <taxon>Archaeoglobaceae</taxon>
        <taxon>Archaeoglobus</taxon>
    </lineage>
</organism>
<dbReference type="STRING" id="693661.Arcve_1718"/>
<dbReference type="eggNOG" id="arCOG12218">
    <property type="taxonomic scope" value="Archaea"/>
</dbReference>
<dbReference type="HOGENOM" id="CLU_2747944_0_0_2"/>
<dbReference type="KEGG" id="ave:Arcve_1718"/>
<dbReference type="Proteomes" id="UP000008136">
    <property type="component" value="Chromosome"/>
</dbReference>